<keyword evidence="4" id="KW-0406">Ion transport</keyword>
<keyword evidence="1 4" id="KW-0812">Transmembrane</keyword>
<name>A0A9P9WHS3_9PEZI</name>
<comment type="caution">
    <text evidence="5">The sequence shown here is derived from an EMBL/GenBank/DDBJ whole genome shotgun (WGS) entry which is preliminary data.</text>
</comment>
<gene>
    <name evidence="5" type="ORF">JX265_008694</name>
</gene>
<keyword evidence="4" id="KW-0813">Transport</keyword>
<feature type="transmembrane region" description="Helical" evidence="4">
    <location>
        <begin position="214"/>
        <end position="231"/>
    </location>
</feature>
<dbReference type="PANTHER" id="PTHR12483:SF115">
    <property type="entry name" value="COPPER TRANSPORT PROTEIN"/>
    <property type="match status" value="1"/>
</dbReference>
<evidence type="ECO:0000256" key="1">
    <source>
        <dbReference type="ARBA" id="ARBA00022692"/>
    </source>
</evidence>
<evidence type="ECO:0000313" key="6">
    <source>
        <dbReference type="Proteomes" id="UP000829685"/>
    </source>
</evidence>
<evidence type="ECO:0000256" key="3">
    <source>
        <dbReference type="ARBA" id="ARBA00023136"/>
    </source>
</evidence>
<organism evidence="5 6">
    <name type="scientific">Neoarthrinium moseri</name>
    <dbReference type="NCBI Taxonomy" id="1658444"/>
    <lineage>
        <taxon>Eukaryota</taxon>
        <taxon>Fungi</taxon>
        <taxon>Dikarya</taxon>
        <taxon>Ascomycota</taxon>
        <taxon>Pezizomycotina</taxon>
        <taxon>Sordariomycetes</taxon>
        <taxon>Xylariomycetidae</taxon>
        <taxon>Amphisphaeriales</taxon>
        <taxon>Apiosporaceae</taxon>
        <taxon>Neoarthrinium</taxon>
    </lineage>
</organism>
<keyword evidence="3 4" id="KW-0472">Membrane</keyword>
<feature type="transmembrane region" description="Helical" evidence="4">
    <location>
        <begin position="137"/>
        <end position="159"/>
    </location>
</feature>
<dbReference type="InterPro" id="IPR007274">
    <property type="entry name" value="Cop_transporter"/>
</dbReference>
<evidence type="ECO:0000313" key="5">
    <source>
        <dbReference type="EMBL" id="KAI1864323.1"/>
    </source>
</evidence>
<comment type="subcellular location">
    <subcellularLocation>
        <location evidence="4">Membrane</location>
        <topology evidence="4">Multi-pass membrane protein</topology>
    </subcellularLocation>
</comment>
<keyword evidence="2 4" id="KW-1133">Transmembrane helix</keyword>
<evidence type="ECO:0000256" key="2">
    <source>
        <dbReference type="ARBA" id="ARBA00022989"/>
    </source>
</evidence>
<evidence type="ECO:0000256" key="4">
    <source>
        <dbReference type="RuleBase" id="RU367022"/>
    </source>
</evidence>
<dbReference type="GO" id="GO:0016020">
    <property type="term" value="C:membrane"/>
    <property type="evidence" value="ECO:0007669"/>
    <property type="project" value="UniProtKB-SubCell"/>
</dbReference>
<accession>A0A9P9WHS3</accession>
<proteinExistence type="inferred from homology"/>
<feature type="transmembrane region" description="Helical" evidence="4">
    <location>
        <begin position="237"/>
        <end position="253"/>
    </location>
</feature>
<dbReference type="PANTHER" id="PTHR12483">
    <property type="entry name" value="SOLUTE CARRIER FAMILY 31 COPPER TRANSPORTERS"/>
    <property type="match status" value="1"/>
</dbReference>
<dbReference type="EMBL" id="JAFIMR010000024">
    <property type="protein sequence ID" value="KAI1864323.1"/>
    <property type="molecule type" value="Genomic_DNA"/>
</dbReference>
<dbReference type="Proteomes" id="UP000829685">
    <property type="component" value="Unassembled WGS sequence"/>
</dbReference>
<dbReference type="AlphaFoldDB" id="A0A9P9WHS3"/>
<reference evidence="5" key="1">
    <citation type="submission" date="2021-03" db="EMBL/GenBank/DDBJ databases">
        <title>Revisited historic fungal species revealed as producer of novel bioactive compounds through whole genome sequencing and comparative genomics.</title>
        <authorList>
            <person name="Vignolle G.A."/>
            <person name="Hochenegger N."/>
            <person name="Mach R.L."/>
            <person name="Mach-Aigner A.R."/>
            <person name="Javad Rahimi M."/>
            <person name="Salim K.A."/>
            <person name="Chan C.M."/>
            <person name="Lim L.B.L."/>
            <person name="Cai F."/>
            <person name="Druzhinina I.S."/>
            <person name="U'Ren J.M."/>
            <person name="Derntl C."/>
        </authorList>
    </citation>
    <scope>NUCLEOTIDE SEQUENCE</scope>
    <source>
        <strain evidence="5">TUCIM 5799</strain>
    </source>
</reference>
<comment type="similarity">
    <text evidence="4">Belongs to the copper transporter (Ctr) (TC 1.A.56) family. SLC31A subfamily.</text>
</comment>
<dbReference type="GO" id="GO:0005375">
    <property type="term" value="F:copper ion transmembrane transporter activity"/>
    <property type="evidence" value="ECO:0007669"/>
    <property type="project" value="UniProtKB-UniRule"/>
</dbReference>
<protein>
    <recommendedName>
        <fullName evidence="4">Copper transport protein</fullName>
    </recommendedName>
</protein>
<keyword evidence="4" id="KW-0186">Copper</keyword>
<sequence length="266" mass="29924">MPSLQRFGPWAGIYIGSTAPRRMLKHPRSENPELPSLRRDAIQGQGELTLRSGFAHANRDIPIVQPSLAFSTPESHPSHDDADDAMDHAHMDHSHMDHSAMDHGDMHGGHGGMGDMCNMNMLFTWDPTNLCIIFRGWHVRGTASLVVSLIAIVVICIGYEALREATRRYETWVNKRQETAPPADHDRPVTENTPFLWSGRNQVEVNKRAHIIKALLYAVQCFYAFMMMLLFMTYNGWVMLAVFVGNFAGYVLFGNSTKATKETACH</sequence>
<keyword evidence="4" id="KW-0187">Copper transport</keyword>
<dbReference type="Pfam" id="PF04145">
    <property type="entry name" value="Ctr"/>
    <property type="match status" value="1"/>
</dbReference>
<keyword evidence="6" id="KW-1185">Reference proteome</keyword>